<dbReference type="InterPro" id="IPR002938">
    <property type="entry name" value="FAD-bd"/>
</dbReference>
<feature type="domain" description="FAD-binding" evidence="1">
    <location>
        <begin position="2"/>
        <end position="338"/>
    </location>
</feature>
<dbReference type="Gene3D" id="3.50.50.60">
    <property type="entry name" value="FAD/NAD(P)-binding domain"/>
    <property type="match status" value="1"/>
</dbReference>
<evidence type="ECO:0000313" key="3">
    <source>
        <dbReference type="Proteomes" id="UP001500221"/>
    </source>
</evidence>
<accession>A0ABP9PGK1</accession>
<comment type="caution">
    <text evidence="2">The sequence shown here is derived from an EMBL/GenBank/DDBJ whole genome shotgun (WGS) entry which is preliminary data.</text>
</comment>
<dbReference type="RefSeq" id="WP_345456915.1">
    <property type="nucleotide sequence ID" value="NZ_BAABKG010000002.1"/>
</dbReference>
<dbReference type="Gene3D" id="3.30.9.10">
    <property type="entry name" value="D-Amino Acid Oxidase, subunit A, domain 2"/>
    <property type="match status" value="1"/>
</dbReference>
<sequence length="402" mass="42521">MRVGIVGLGTAGTTLACLIADAGHDVTVVEQAADPRPVGAGLWLQALGQQVLDRLDLLAPLRTRSQPVAHVEIVAAPSGRRPARTLLDLAYDALPGATPALGVHRGDLFALLHDAVRRRGVPVRLGVAVTGVRPTPSGIAVETASGDLDVFDLVVGGDGGRSRVRASMGVTARDRPYAYGALWAIVDDVEETAGGTLYQCVGGTREYLGVLPTGRGRASLFWSVRHADAAGVVTRGLSAWRERAARFAGPHAALLDRVEALLPAAYRDVVVRTPYRLAGPRDEHAAVLVGDSAHAMSPQLGTGTSLALADAWSLAHALGHHPTLAGALAAYRRDRAAHLRWYQWATRLMMPVFQSDLTPLAVPRDALAPLTGRVPGVPPLLVGVLCGDRTSPWTTWRLPEAR</sequence>
<dbReference type="PRINTS" id="PR00420">
    <property type="entry name" value="RNGMNOXGNASE"/>
</dbReference>
<dbReference type="SUPFAM" id="SSF51905">
    <property type="entry name" value="FAD/NAD(P)-binding domain"/>
    <property type="match status" value="1"/>
</dbReference>
<dbReference type="PANTHER" id="PTHR46865:SF8">
    <property type="entry name" value="POSSIBLE OXIDOREDUCTASE"/>
    <property type="match status" value="1"/>
</dbReference>
<evidence type="ECO:0000259" key="1">
    <source>
        <dbReference type="Pfam" id="PF01494"/>
    </source>
</evidence>
<name>A0ABP9PGK1_9ACTN</name>
<gene>
    <name evidence="2" type="ORF">GCM10023340_16880</name>
</gene>
<dbReference type="PANTHER" id="PTHR46865">
    <property type="entry name" value="OXIDOREDUCTASE-RELATED"/>
    <property type="match status" value="1"/>
</dbReference>
<evidence type="ECO:0000313" key="2">
    <source>
        <dbReference type="EMBL" id="GAA5146244.1"/>
    </source>
</evidence>
<dbReference type="Pfam" id="PF01494">
    <property type="entry name" value="FAD_binding_3"/>
    <property type="match status" value="1"/>
</dbReference>
<dbReference type="Proteomes" id="UP001500221">
    <property type="component" value="Unassembled WGS sequence"/>
</dbReference>
<dbReference type="InterPro" id="IPR051704">
    <property type="entry name" value="FAD_aromatic-hydroxylase"/>
</dbReference>
<dbReference type="PROSITE" id="PS51257">
    <property type="entry name" value="PROKAR_LIPOPROTEIN"/>
    <property type="match status" value="1"/>
</dbReference>
<keyword evidence="3" id="KW-1185">Reference proteome</keyword>
<organism evidence="2 3">
    <name type="scientific">Nocardioides marinquilinus</name>
    <dbReference type="NCBI Taxonomy" id="1210400"/>
    <lineage>
        <taxon>Bacteria</taxon>
        <taxon>Bacillati</taxon>
        <taxon>Actinomycetota</taxon>
        <taxon>Actinomycetes</taxon>
        <taxon>Propionibacteriales</taxon>
        <taxon>Nocardioidaceae</taxon>
        <taxon>Nocardioides</taxon>
    </lineage>
</organism>
<proteinExistence type="predicted"/>
<reference evidence="3" key="1">
    <citation type="journal article" date="2019" name="Int. J. Syst. Evol. Microbiol.">
        <title>The Global Catalogue of Microorganisms (GCM) 10K type strain sequencing project: providing services to taxonomists for standard genome sequencing and annotation.</title>
        <authorList>
            <consortium name="The Broad Institute Genomics Platform"/>
            <consortium name="The Broad Institute Genome Sequencing Center for Infectious Disease"/>
            <person name="Wu L."/>
            <person name="Ma J."/>
        </authorList>
    </citation>
    <scope>NUCLEOTIDE SEQUENCE [LARGE SCALE GENOMIC DNA]</scope>
    <source>
        <strain evidence="3">JCM 18459</strain>
    </source>
</reference>
<dbReference type="InterPro" id="IPR036188">
    <property type="entry name" value="FAD/NAD-bd_sf"/>
</dbReference>
<dbReference type="EMBL" id="BAABKG010000002">
    <property type="protein sequence ID" value="GAA5146244.1"/>
    <property type="molecule type" value="Genomic_DNA"/>
</dbReference>
<protein>
    <submittedName>
        <fullName evidence="2">NAD(P)/FAD-dependent oxidoreductase</fullName>
    </submittedName>
</protein>